<evidence type="ECO:0000313" key="5">
    <source>
        <dbReference type="Proteomes" id="UP001596523"/>
    </source>
</evidence>
<dbReference type="PANTHER" id="PTHR48080:SF3">
    <property type="entry name" value="ENOLASE SUPERFAMILY MEMBER DDB_G0284701"/>
    <property type="match status" value="1"/>
</dbReference>
<dbReference type="RefSeq" id="WP_381838129.1">
    <property type="nucleotide sequence ID" value="NZ_JBHTCF010000020.1"/>
</dbReference>
<dbReference type="InterPro" id="IPR029065">
    <property type="entry name" value="Enolase_C-like"/>
</dbReference>
<protein>
    <submittedName>
        <fullName evidence="4">Enolase C-terminal domain-like protein</fullName>
    </submittedName>
</protein>
<dbReference type="Pfam" id="PF02746">
    <property type="entry name" value="MR_MLE_N"/>
    <property type="match status" value="1"/>
</dbReference>
<dbReference type="SFLD" id="SFLDS00001">
    <property type="entry name" value="Enolase"/>
    <property type="match status" value="1"/>
</dbReference>
<feature type="domain" description="Mandelate racemase/muconate lactonizing enzyme C-terminal" evidence="3">
    <location>
        <begin position="143"/>
        <end position="236"/>
    </location>
</feature>
<dbReference type="SUPFAM" id="SSF51604">
    <property type="entry name" value="Enolase C-terminal domain-like"/>
    <property type="match status" value="1"/>
</dbReference>
<dbReference type="EMBL" id="JBHTCF010000020">
    <property type="protein sequence ID" value="MFC7309319.1"/>
    <property type="molecule type" value="Genomic_DNA"/>
</dbReference>
<dbReference type="SMART" id="SM00922">
    <property type="entry name" value="MR_MLE"/>
    <property type="match status" value="1"/>
</dbReference>
<sequence length="347" mass="36780">MFDPAFLKSLTGTPMRVRCAVLPVAPPHGKAADGGRPWAVLRVTLRNAGSAGRGEATLLPTLDEHAPAVVRAQLGGARARLERMISPVDLAGLLPPGPLRSALDAALWDLLAKRSGQRAWELLGVPPPRPVPAVLTLPLTEHPGLEVELKESDTFGALKLKLGAGDIEDDLARLDTVRRHRPDAWLMADADGSWDADRLHTMLPVLQAHGVRLLEQPLPEGESGALVALRRPFPIIADLAYGESGDIGRLVSRYDGINLKPDAVGGLTAALDIMRQADQRGLSVLLGAPPATPRSWAAALHVAAGADQVNFSQWLRIPGDPAAEQVMAAQHKDADGVLAPPAPSLWG</sequence>
<name>A0ABW2JTQ7_9ACTN</name>
<dbReference type="Gene3D" id="3.30.390.10">
    <property type="entry name" value="Enolase-like, N-terminal domain"/>
    <property type="match status" value="1"/>
</dbReference>
<dbReference type="InterPro" id="IPR013341">
    <property type="entry name" value="Mandelate_racemase_N_dom"/>
</dbReference>
<evidence type="ECO:0000259" key="3">
    <source>
        <dbReference type="SMART" id="SM00922"/>
    </source>
</evidence>
<dbReference type="InterPro" id="IPR036849">
    <property type="entry name" value="Enolase-like_C_sf"/>
</dbReference>
<dbReference type="Proteomes" id="UP001596523">
    <property type="component" value="Unassembled WGS sequence"/>
</dbReference>
<comment type="similarity">
    <text evidence="1">Belongs to the mandelate racemase/muconate lactonizing enzyme family.</text>
</comment>
<dbReference type="InterPro" id="IPR029017">
    <property type="entry name" value="Enolase-like_N"/>
</dbReference>
<keyword evidence="5" id="KW-1185">Reference proteome</keyword>
<reference evidence="5" key="1">
    <citation type="journal article" date="2019" name="Int. J. Syst. Evol. Microbiol.">
        <title>The Global Catalogue of Microorganisms (GCM) 10K type strain sequencing project: providing services to taxonomists for standard genome sequencing and annotation.</title>
        <authorList>
            <consortium name="The Broad Institute Genomics Platform"/>
            <consortium name="The Broad Institute Genome Sequencing Center for Infectious Disease"/>
            <person name="Wu L."/>
            <person name="Ma J."/>
        </authorList>
    </citation>
    <scope>NUCLEOTIDE SEQUENCE [LARGE SCALE GENOMIC DNA]</scope>
    <source>
        <strain evidence="5">SYNS20</strain>
    </source>
</reference>
<dbReference type="PANTHER" id="PTHR48080">
    <property type="entry name" value="D-GALACTONATE DEHYDRATASE-RELATED"/>
    <property type="match status" value="1"/>
</dbReference>
<dbReference type="SUPFAM" id="SSF54826">
    <property type="entry name" value="Enolase N-terminal domain-like"/>
    <property type="match status" value="1"/>
</dbReference>
<evidence type="ECO:0000256" key="2">
    <source>
        <dbReference type="ARBA" id="ARBA00022723"/>
    </source>
</evidence>
<dbReference type="Gene3D" id="3.20.20.120">
    <property type="entry name" value="Enolase-like C-terminal domain"/>
    <property type="match status" value="1"/>
</dbReference>
<evidence type="ECO:0000256" key="1">
    <source>
        <dbReference type="ARBA" id="ARBA00008031"/>
    </source>
</evidence>
<evidence type="ECO:0000313" key="4">
    <source>
        <dbReference type="EMBL" id="MFC7309319.1"/>
    </source>
</evidence>
<dbReference type="Pfam" id="PF13378">
    <property type="entry name" value="MR_MLE_C"/>
    <property type="match status" value="1"/>
</dbReference>
<comment type="caution">
    <text evidence="4">The sequence shown here is derived from an EMBL/GenBank/DDBJ whole genome shotgun (WGS) entry which is preliminary data.</text>
</comment>
<dbReference type="InterPro" id="IPR013342">
    <property type="entry name" value="Mandelate_racemase_C"/>
</dbReference>
<keyword evidence="2" id="KW-0479">Metal-binding</keyword>
<organism evidence="4 5">
    <name type="scientific">Streptomyces monticola</name>
    <dbReference type="NCBI Taxonomy" id="2666263"/>
    <lineage>
        <taxon>Bacteria</taxon>
        <taxon>Bacillati</taxon>
        <taxon>Actinomycetota</taxon>
        <taxon>Actinomycetes</taxon>
        <taxon>Kitasatosporales</taxon>
        <taxon>Streptomycetaceae</taxon>
        <taxon>Streptomyces</taxon>
    </lineage>
</organism>
<accession>A0ABW2JTQ7</accession>
<dbReference type="InterPro" id="IPR034593">
    <property type="entry name" value="DgoD-like"/>
</dbReference>
<proteinExistence type="inferred from homology"/>
<gene>
    <name evidence="4" type="ORF">ACFQVC_34560</name>
</gene>